<dbReference type="EC" id="4.2.99.20" evidence="3"/>
<reference evidence="5" key="1">
    <citation type="submission" date="2019-11" db="EMBL/GenBank/DDBJ databases">
        <authorList>
            <person name="Li J."/>
        </authorList>
    </citation>
    <scope>NUCLEOTIDE SEQUENCE</scope>
    <source>
        <strain evidence="5">B6B</strain>
    </source>
</reference>
<dbReference type="EMBL" id="WJNG01000018">
    <property type="protein sequence ID" value="MRH44782.1"/>
    <property type="molecule type" value="Genomic_DNA"/>
</dbReference>
<name>A0A6A8DU92_9BACI</name>
<dbReference type="GO" id="GO:0009234">
    <property type="term" value="P:menaquinone biosynthetic process"/>
    <property type="evidence" value="ECO:0007669"/>
    <property type="project" value="UniProtKB-UniRule"/>
</dbReference>
<dbReference type="HAMAP" id="MF_01660">
    <property type="entry name" value="MenH"/>
    <property type="match status" value="1"/>
</dbReference>
<dbReference type="GO" id="GO:0070205">
    <property type="term" value="F:2-succinyl-6-hydroxy-2,4-cyclohexadiene-1-carboxylate synthase activity"/>
    <property type="evidence" value="ECO:0007669"/>
    <property type="project" value="UniProtKB-UniRule"/>
</dbReference>
<comment type="catalytic activity">
    <reaction evidence="3">
        <text>5-enolpyruvoyl-6-hydroxy-2-succinyl-cyclohex-3-ene-1-carboxylate = (1R,6R)-6-hydroxy-2-succinyl-cyclohexa-2,4-diene-1-carboxylate + pyruvate</text>
        <dbReference type="Rhea" id="RHEA:25597"/>
        <dbReference type="ChEBI" id="CHEBI:15361"/>
        <dbReference type="ChEBI" id="CHEBI:58689"/>
        <dbReference type="ChEBI" id="CHEBI:58818"/>
        <dbReference type="EC" id="4.2.99.20"/>
    </reaction>
</comment>
<dbReference type="PANTHER" id="PTHR42916">
    <property type="entry name" value="2-SUCCINYL-5-ENOLPYRUVYL-6-HYDROXY-3-CYCLOHEXENE-1-CARBOXYLATE SYNTHASE"/>
    <property type="match status" value="1"/>
</dbReference>
<dbReference type="UniPathway" id="UPA01057">
    <property type="reaction ID" value="UER00900"/>
</dbReference>
<dbReference type="RefSeq" id="WP_338079573.1">
    <property type="nucleotide sequence ID" value="NZ_WJNG01000018.1"/>
</dbReference>
<keyword evidence="2 3" id="KW-0456">Lyase</keyword>
<gene>
    <name evidence="3 5" type="primary">menH</name>
    <name evidence="5" type="ORF">GH741_19210</name>
</gene>
<dbReference type="Pfam" id="PF00561">
    <property type="entry name" value="Abhydrolase_1"/>
    <property type="match status" value="1"/>
</dbReference>
<keyword evidence="6" id="KW-1185">Reference proteome</keyword>
<evidence type="ECO:0000313" key="5">
    <source>
        <dbReference type="EMBL" id="MRH44782.1"/>
    </source>
</evidence>
<dbReference type="UniPathway" id="UPA00079"/>
<evidence type="ECO:0000259" key="4">
    <source>
        <dbReference type="Pfam" id="PF00561"/>
    </source>
</evidence>
<evidence type="ECO:0000256" key="1">
    <source>
        <dbReference type="ARBA" id="ARBA00022428"/>
    </source>
</evidence>
<comment type="function">
    <text evidence="3">Catalyzes a proton abstraction reaction that results in 2,5-elimination of pyruvate from 2-succinyl-5-enolpyruvyl-6-hydroxy-3-cyclohexene-1-carboxylate (SEPHCHC) and the formation of 2-succinyl-6-hydroxy-2,4-cyclohexadiene-1-carboxylate (SHCHC).</text>
</comment>
<dbReference type="InterPro" id="IPR029058">
    <property type="entry name" value="AB_hydrolase_fold"/>
</dbReference>
<dbReference type="NCBIfam" id="TIGR03695">
    <property type="entry name" value="menH_SHCHC"/>
    <property type="match status" value="1"/>
</dbReference>
<evidence type="ECO:0000256" key="3">
    <source>
        <dbReference type="HAMAP-Rule" id="MF_01660"/>
    </source>
</evidence>
<dbReference type="Proteomes" id="UP000799092">
    <property type="component" value="Unassembled WGS sequence"/>
</dbReference>
<comment type="subunit">
    <text evidence="3">Monomer.</text>
</comment>
<dbReference type="PRINTS" id="PR00111">
    <property type="entry name" value="ABHYDROLASE"/>
</dbReference>
<accession>A0A6A8DU92</accession>
<evidence type="ECO:0000313" key="6">
    <source>
        <dbReference type="Proteomes" id="UP000799092"/>
    </source>
</evidence>
<feature type="domain" description="AB hydrolase-1" evidence="4">
    <location>
        <begin position="20"/>
        <end position="250"/>
    </location>
</feature>
<sequence>MYYIINKKEYWIESCGTGTPVVFLHGFTGSSSTWASYMNTWKNNYKVIAVDLPGHGKTKIVEPVRIEEFCEDLDIILDLMDIDNVHLIGYSMGGRVALSFALTHPKRVASLTLESASPGLVESKEQLARQTKDEVLAKKIEEQGILKFVDYWETIPLFASQNNLSDPVRFAIRQERLSQSPAGLASSLRGMGTGKQPSWWEKLPTLSSPVLLVVGELDKKFVGIARRMDKYIGTSTLRIISQAGHAVHVEQSQIFGTIVNEFIKQCIE</sequence>
<comment type="similarity">
    <text evidence="3">Belongs to the AB hydrolase superfamily. MenH family.</text>
</comment>
<comment type="caution">
    <text evidence="5">The sequence shown here is derived from an EMBL/GenBank/DDBJ whole genome shotgun (WGS) entry which is preliminary data.</text>
</comment>
<dbReference type="AlphaFoldDB" id="A0A6A8DU92"/>
<dbReference type="Gene3D" id="3.40.50.1820">
    <property type="entry name" value="alpha/beta hydrolase"/>
    <property type="match status" value="1"/>
</dbReference>
<proteinExistence type="inferred from homology"/>
<dbReference type="InterPro" id="IPR000073">
    <property type="entry name" value="AB_hydrolase_1"/>
</dbReference>
<organism evidence="5 6">
    <name type="scientific">Aquibacillus halophilus</name>
    <dbReference type="NCBI Taxonomy" id="930132"/>
    <lineage>
        <taxon>Bacteria</taxon>
        <taxon>Bacillati</taxon>
        <taxon>Bacillota</taxon>
        <taxon>Bacilli</taxon>
        <taxon>Bacillales</taxon>
        <taxon>Bacillaceae</taxon>
        <taxon>Aquibacillus</taxon>
    </lineage>
</organism>
<protein>
    <recommendedName>
        <fullName evidence="3">Putative 2-succinyl-6-hydroxy-2,4-cyclohexadiene-1-carboxylate synthase</fullName>
        <shortName evidence="3">SHCHC synthase</shortName>
        <ecNumber evidence="3">4.2.99.20</ecNumber>
    </recommendedName>
</protein>
<dbReference type="SUPFAM" id="SSF53474">
    <property type="entry name" value="alpha/beta-Hydrolases"/>
    <property type="match status" value="1"/>
</dbReference>
<evidence type="ECO:0000256" key="2">
    <source>
        <dbReference type="ARBA" id="ARBA00023239"/>
    </source>
</evidence>
<keyword evidence="1 3" id="KW-0474">Menaquinone biosynthesis</keyword>
<dbReference type="InterPro" id="IPR022485">
    <property type="entry name" value="SHCHC_synthase_MenH"/>
</dbReference>
<comment type="pathway">
    <text evidence="3">Quinol/quinone metabolism; 1,4-dihydroxy-2-naphthoate biosynthesis; 1,4-dihydroxy-2-naphthoate from chorismate: step 3/7.</text>
</comment>
<comment type="pathway">
    <text evidence="3">Quinol/quinone metabolism; menaquinone biosynthesis.</text>
</comment>
<dbReference type="PANTHER" id="PTHR42916:SF1">
    <property type="entry name" value="PROTEIN PHYLLO, CHLOROPLASTIC"/>
    <property type="match status" value="1"/>
</dbReference>